<dbReference type="InterPro" id="IPR013320">
    <property type="entry name" value="ConA-like_dom_sf"/>
</dbReference>
<evidence type="ECO:0000313" key="4">
    <source>
        <dbReference type="Proteomes" id="UP000660668"/>
    </source>
</evidence>
<dbReference type="PANTHER" id="PTHR10963:SF60">
    <property type="entry name" value="GRAM-NEGATIVE BACTERIA-BINDING PROTEIN 1-RELATED"/>
    <property type="match status" value="1"/>
</dbReference>
<dbReference type="Pfam" id="PF00722">
    <property type="entry name" value="Glyco_hydro_16"/>
    <property type="match status" value="1"/>
</dbReference>
<feature type="chain" id="PRO_5038339948" evidence="1">
    <location>
        <begin position="40"/>
        <end position="418"/>
    </location>
</feature>
<name>A0A930VSL6_9ACTN</name>
<feature type="signal peptide" evidence="1">
    <location>
        <begin position="1"/>
        <end position="39"/>
    </location>
</feature>
<dbReference type="PROSITE" id="PS51762">
    <property type="entry name" value="GH16_2"/>
    <property type="match status" value="1"/>
</dbReference>
<dbReference type="InterPro" id="IPR050546">
    <property type="entry name" value="Glycosyl_Hydrlase_16"/>
</dbReference>
<sequence>MQTLTPPSVPASARGAARRRFRRPVAAALLALAASAAFASFGQSAEAARQTATIQVLPGIVQPGASIASPDSAKAVVIATFTPATKGRLVHLQKKVGSQWVKVASGRQNSRGRVQFRVSAGTSTSPITYRALAPRSTTLRTVASASAATSQWGTATFTDQFNGTTLSDDWIQRGQYYEPASMRACSKGDPSATAVSGGALRLGVIRDTSKPAASCAAHKYDGSLIGNFDYRFNGHVSTQGRYFLRYGVVAARIKFERLQGQHASLWMQPQFPTYLPNAFQGGAEIDIIEYFGHGVKNGGLTSFVYAPREGAPPEKIGGWITKPERFLSSKKDRWFKRYHVFSVEWTPSAYVFRIDGRETSRITRGISGISQYPILSLLSSDYELSKLGGEQNLPQWMSVDWVRFWQAPGYTPEKPAPR</sequence>
<comment type="caution">
    <text evidence="3">The sequence shown here is derived from an EMBL/GenBank/DDBJ whole genome shotgun (WGS) entry which is preliminary data.</text>
</comment>
<dbReference type="EMBL" id="JADKPO010000021">
    <property type="protein sequence ID" value="MBF4769165.1"/>
    <property type="molecule type" value="Genomic_DNA"/>
</dbReference>
<accession>A0A930VSL6</accession>
<keyword evidence="4" id="KW-1185">Reference proteome</keyword>
<evidence type="ECO:0000313" key="3">
    <source>
        <dbReference type="EMBL" id="MBF4769165.1"/>
    </source>
</evidence>
<proteinExistence type="predicted"/>
<dbReference type="SUPFAM" id="SSF49899">
    <property type="entry name" value="Concanavalin A-like lectins/glucanases"/>
    <property type="match status" value="1"/>
</dbReference>
<evidence type="ECO:0000256" key="1">
    <source>
        <dbReference type="SAM" id="SignalP"/>
    </source>
</evidence>
<keyword evidence="3" id="KW-0378">Hydrolase</keyword>
<dbReference type="Gene3D" id="2.60.120.200">
    <property type="match status" value="1"/>
</dbReference>
<gene>
    <name evidence="3" type="ORF">ISU10_15460</name>
</gene>
<evidence type="ECO:0000259" key="2">
    <source>
        <dbReference type="PROSITE" id="PS51762"/>
    </source>
</evidence>
<dbReference type="GO" id="GO:0005975">
    <property type="term" value="P:carbohydrate metabolic process"/>
    <property type="evidence" value="ECO:0007669"/>
    <property type="project" value="InterPro"/>
</dbReference>
<dbReference type="Proteomes" id="UP000660668">
    <property type="component" value="Unassembled WGS sequence"/>
</dbReference>
<dbReference type="InterPro" id="IPR000757">
    <property type="entry name" value="Beta-glucanase-like"/>
</dbReference>
<dbReference type="InterPro" id="IPR006311">
    <property type="entry name" value="TAT_signal"/>
</dbReference>
<dbReference type="PROSITE" id="PS51318">
    <property type="entry name" value="TAT"/>
    <property type="match status" value="1"/>
</dbReference>
<feature type="domain" description="GH16" evidence="2">
    <location>
        <begin position="118"/>
        <end position="410"/>
    </location>
</feature>
<keyword evidence="1" id="KW-0732">Signal</keyword>
<dbReference type="AlphaFoldDB" id="A0A930VSL6"/>
<reference evidence="3" key="1">
    <citation type="submission" date="2020-11" db="EMBL/GenBank/DDBJ databases">
        <title>Nocardioides cynanchi sp. nov., isolated from soil of rhizosphere of Cynanchum wilfordii.</title>
        <authorList>
            <person name="Lee J.-S."/>
            <person name="Suh M.K."/>
            <person name="Kim J.-S."/>
        </authorList>
    </citation>
    <scope>NUCLEOTIDE SEQUENCE</scope>
    <source>
        <strain evidence="3">KCTC 19276</strain>
    </source>
</reference>
<dbReference type="CDD" id="cd00413">
    <property type="entry name" value="Glyco_hydrolase_16"/>
    <property type="match status" value="1"/>
</dbReference>
<protein>
    <submittedName>
        <fullName evidence="3">Glycoside hydrolase family 16 protein</fullName>
    </submittedName>
</protein>
<dbReference type="GO" id="GO:0004553">
    <property type="term" value="F:hydrolase activity, hydrolyzing O-glycosyl compounds"/>
    <property type="evidence" value="ECO:0007669"/>
    <property type="project" value="InterPro"/>
</dbReference>
<dbReference type="RefSeq" id="WP_194697306.1">
    <property type="nucleotide sequence ID" value="NZ_JADKPO010000021.1"/>
</dbReference>
<organism evidence="3 4">
    <name type="scientific">Nocardioides agariphilus</name>
    <dbReference type="NCBI Taxonomy" id="433664"/>
    <lineage>
        <taxon>Bacteria</taxon>
        <taxon>Bacillati</taxon>
        <taxon>Actinomycetota</taxon>
        <taxon>Actinomycetes</taxon>
        <taxon>Propionibacteriales</taxon>
        <taxon>Nocardioidaceae</taxon>
        <taxon>Nocardioides</taxon>
    </lineage>
</organism>
<dbReference type="PANTHER" id="PTHR10963">
    <property type="entry name" value="GLYCOSYL HYDROLASE-RELATED"/>
    <property type="match status" value="1"/>
</dbReference>